<feature type="transmembrane region" description="Helical" evidence="1">
    <location>
        <begin position="236"/>
        <end position="257"/>
    </location>
</feature>
<organism evidence="3 4">
    <name type="scientific">Phytopseudomonas flavescens</name>
    <dbReference type="NCBI Taxonomy" id="29435"/>
    <lineage>
        <taxon>Bacteria</taxon>
        <taxon>Pseudomonadati</taxon>
        <taxon>Pseudomonadota</taxon>
        <taxon>Gammaproteobacteria</taxon>
        <taxon>Pseudomonadales</taxon>
        <taxon>Pseudomonadaceae</taxon>
        <taxon>Phytopseudomonas</taxon>
    </lineage>
</organism>
<evidence type="ECO:0000259" key="2">
    <source>
        <dbReference type="Pfam" id="PF19658"/>
    </source>
</evidence>
<dbReference type="Proteomes" id="UP000198606">
    <property type="component" value="Unassembled WGS sequence"/>
</dbReference>
<name>A0A1G7XN89_9GAMM</name>
<dbReference type="AlphaFoldDB" id="A0A1G7XN89"/>
<keyword evidence="1" id="KW-0472">Membrane</keyword>
<dbReference type="RefSeq" id="WP_084305412.1">
    <property type="nucleotide sequence ID" value="NZ_FNDG01000001.1"/>
</dbReference>
<proteinExistence type="predicted"/>
<dbReference type="EMBL" id="FNDG01000001">
    <property type="protein sequence ID" value="SDG85513.1"/>
    <property type="molecule type" value="Genomic_DNA"/>
</dbReference>
<sequence>MGQQLMDVDGNRYFFDTDEEAAKFLNKELTFWKNQLSIISQNTTNSDKSEAKRSTAQSEYIATMIDLLEMARKSFLSDYDDLIGSSDHLSGLWIPSESDFVTRWIEIRNQDAIVSQAFFDSIRFNDSSNISDFRFMRGYLLAYEFSQEEEGSFTSRAEVNHQRMTELLKIAHSQLSKSNSVIAGQITANDTMHSQQEKGWKSAIERLEHTYTADLRLKAPAKYWEEKAKRNAKQGYITGSMLLIFLLAAAYALYTILEKWLSGLAIKVDLTSLGGIFIFVAFLSTLVFITRTLSKLTFSAFHLQRDAEERQQLTHVYLALIKETSMDKDTQNIIIQSLFSRTETGLLQNESGPTIPGLVELIGAVKKP</sequence>
<reference evidence="3 4" key="1">
    <citation type="submission" date="2016-10" db="EMBL/GenBank/DDBJ databases">
        <authorList>
            <person name="de Groot N.N."/>
        </authorList>
    </citation>
    <scope>NUCLEOTIDE SEQUENCE [LARGE SCALE GENOMIC DNA]</scope>
    <source>
        <strain evidence="3 4">LMG 18387</strain>
    </source>
</reference>
<gene>
    <name evidence="3" type="ORF">SAMN05216588_101198</name>
</gene>
<dbReference type="InterPro" id="IPR046159">
    <property type="entry name" value="DUF6161"/>
</dbReference>
<protein>
    <recommendedName>
        <fullName evidence="2">DUF6161 domain-containing protein</fullName>
    </recommendedName>
</protein>
<feature type="transmembrane region" description="Helical" evidence="1">
    <location>
        <begin position="269"/>
        <end position="289"/>
    </location>
</feature>
<accession>A0A1G7XN89</accession>
<evidence type="ECO:0000256" key="1">
    <source>
        <dbReference type="SAM" id="Phobius"/>
    </source>
</evidence>
<dbReference type="STRING" id="29435.SAMN05216588_101198"/>
<keyword evidence="1" id="KW-1133">Transmembrane helix</keyword>
<dbReference type="Pfam" id="PF19658">
    <property type="entry name" value="DUF6161"/>
    <property type="match status" value="1"/>
</dbReference>
<evidence type="ECO:0000313" key="4">
    <source>
        <dbReference type="Proteomes" id="UP000198606"/>
    </source>
</evidence>
<evidence type="ECO:0000313" key="3">
    <source>
        <dbReference type="EMBL" id="SDG85513.1"/>
    </source>
</evidence>
<feature type="domain" description="DUF6161" evidence="2">
    <location>
        <begin position="197"/>
        <end position="351"/>
    </location>
</feature>
<keyword evidence="1" id="KW-0812">Transmembrane</keyword>